<evidence type="ECO:0000313" key="1">
    <source>
        <dbReference type="EMBL" id="KAJ9074232.1"/>
    </source>
</evidence>
<dbReference type="Proteomes" id="UP001165960">
    <property type="component" value="Unassembled WGS sequence"/>
</dbReference>
<gene>
    <name evidence="1" type="ORF">DSO57_1008499</name>
</gene>
<dbReference type="EMBL" id="QTSX02002866">
    <property type="protein sequence ID" value="KAJ9074232.1"/>
    <property type="molecule type" value="Genomic_DNA"/>
</dbReference>
<reference evidence="1" key="1">
    <citation type="submission" date="2022-04" db="EMBL/GenBank/DDBJ databases">
        <title>Genome of the entomopathogenic fungus Entomophthora muscae.</title>
        <authorList>
            <person name="Elya C."/>
            <person name="Lovett B.R."/>
            <person name="Lee E."/>
            <person name="Macias A.M."/>
            <person name="Hajek A.E."/>
            <person name="De Bivort B.L."/>
            <person name="Kasson M.T."/>
            <person name="De Fine Licht H.H."/>
            <person name="Stajich J.E."/>
        </authorList>
    </citation>
    <scope>NUCLEOTIDE SEQUENCE</scope>
    <source>
        <strain evidence="1">Berkeley</strain>
    </source>
</reference>
<proteinExistence type="predicted"/>
<evidence type="ECO:0000313" key="2">
    <source>
        <dbReference type="Proteomes" id="UP001165960"/>
    </source>
</evidence>
<name>A0ACC2TI89_9FUNG</name>
<keyword evidence="2" id="KW-1185">Reference proteome</keyword>
<organism evidence="1 2">
    <name type="scientific">Entomophthora muscae</name>
    <dbReference type="NCBI Taxonomy" id="34485"/>
    <lineage>
        <taxon>Eukaryota</taxon>
        <taxon>Fungi</taxon>
        <taxon>Fungi incertae sedis</taxon>
        <taxon>Zoopagomycota</taxon>
        <taxon>Entomophthoromycotina</taxon>
        <taxon>Entomophthoromycetes</taxon>
        <taxon>Entomophthorales</taxon>
        <taxon>Entomophthoraceae</taxon>
        <taxon>Entomophthora</taxon>
    </lineage>
</organism>
<protein>
    <submittedName>
        <fullName evidence="1">Uncharacterized protein</fullName>
    </submittedName>
</protein>
<accession>A0ACC2TI89</accession>
<sequence length="219" mass="24198">MKPVGTGFSYGDGVVNSTEAAALDVYFALNAFYGKFPRYRRRRLHIVSESFGGHFAPGIASVILDANKVTNSSIIRLESIAVGNGLISPSIQFKSLAQIACHNKYAALFSLENCHRFEKKLAQLITHTLECLNNGTSARCCKAWSYFITDIILPHLHDGHDIYDIRSSILPTHRYAAATNATATAMNDPFIRSKLLATNITFITDHPDVNTRFIKSGDM</sequence>
<comment type="caution">
    <text evidence="1">The sequence shown here is derived from an EMBL/GenBank/DDBJ whole genome shotgun (WGS) entry which is preliminary data.</text>
</comment>